<keyword evidence="2" id="KW-0805">Transcription regulation</keyword>
<evidence type="ECO:0000256" key="4">
    <source>
        <dbReference type="ARBA" id="ARBA00023163"/>
    </source>
</evidence>
<dbReference type="InterPro" id="IPR036390">
    <property type="entry name" value="WH_DNA-bd_sf"/>
</dbReference>
<dbReference type="PANTHER" id="PTHR30126">
    <property type="entry name" value="HTH-TYPE TRANSCRIPTIONAL REGULATOR"/>
    <property type="match status" value="1"/>
</dbReference>
<dbReference type="RefSeq" id="WP_169660361.1">
    <property type="nucleotide sequence ID" value="NZ_JABANE010000139.1"/>
</dbReference>
<keyword evidence="3" id="KW-0238">DNA-binding</keyword>
<gene>
    <name evidence="6" type="ORF">HHU12_29670</name>
</gene>
<dbReference type="SUPFAM" id="SSF46785">
    <property type="entry name" value="Winged helix' DNA-binding domain"/>
    <property type="match status" value="1"/>
</dbReference>
<comment type="similarity">
    <text evidence="1">Belongs to the LysR transcriptional regulatory family.</text>
</comment>
<protein>
    <submittedName>
        <fullName evidence="6">LysR family transcriptional regulator</fullName>
    </submittedName>
</protein>
<evidence type="ECO:0000313" key="6">
    <source>
        <dbReference type="EMBL" id="NME72167.1"/>
    </source>
</evidence>
<dbReference type="Proteomes" id="UP000576082">
    <property type="component" value="Unassembled WGS sequence"/>
</dbReference>
<evidence type="ECO:0000259" key="5">
    <source>
        <dbReference type="PROSITE" id="PS50931"/>
    </source>
</evidence>
<dbReference type="SUPFAM" id="SSF53850">
    <property type="entry name" value="Periplasmic binding protein-like II"/>
    <property type="match status" value="1"/>
</dbReference>
<dbReference type="AlphaFoldDB" id="A0A7X9S0F4"/>
<reference evidence="6 7" key="1">
    <citation type="submission" date="2020-04" db="EMBL/GenBank/DDBJ databases">
        <title>Flammeovirga sp. SR4, a novel species isolated from seawater.</title>
        <authorList>
            <person name="Wang X."/>
        </authorList>
    </citation>
    <scope>NUCLEOTIDE SEQUENCE [LARGE SCALE GENOMIC DNA]</scope>
    <source>
        <strain evidence="6 7">ATCC 23126</strain>
    </source>
</reference>
<dbReference type="InterPro" id="IPR005119">
    <property type="entry name" value="LysR_subst-bd"/>
</dbReference>
<dbReference type="EMBL" id="JABANE010000139">
    <property type="protein sequence ID" value="NME72167.1"/>
    <property type="molecule type" value="Genomic_DNA"/>
</dbReference>
<keyword evidence="4" id="KW-0804">Transcription</keyword>
<dbReference type="Pfam" id="PF00126">
    <property type="entry name" value="HTH_1"/>
    <property type="match status" value="1"/>
</dbReference>
<dbReference type="InterPro" id="IPR036388">
    <property type="entry name" value="WH-like_DNA-bd_sf"/>
</dbReference>
<accession>A0A7X9S0F4</accession>
<evidence type="ECO:0000313" key="7">
    <source>
        <dbReference type="Proteomes" id="UP000576082"/>
    </source>
</evidence>
<evidence type="ECO:0000256" key="2">
    <source>
        <dbReference type="ARBA" id="ARBA00023015"/>
    </source>
</evidence>
<dbReference type="GO" id="GO:0000976">
    <property type="term" value="F:transcription cis-regulatory region binding"/>
    <property type="evidence" value="ECO:0007669"/>
    <property type="project" value="TreeGrafter"/>
</dbReference>
<dbReference type="PANTHER" id="PTHR30126:SF5">
    <property type="entry name" value="HTH-TYPE TRANSCRIPTIONAL ACTIVATOR CMPR"/>
    <property type="match status" value="1"/>
</dbReference>
<dbReference type="Gene3D" id="3.40.190.290">
    <property type="match status" value="1"/>
</dbReference>
<evidence type="ECO:0000256" key="3">
    <source>
        <dbReference type="ARBA" id="ARBA00023125"/>
    </source>
</evidence>
<proteinExistence type="inferred from homology"/>
<name>A0A7X9S0F4_9BACT</name>
<sequence length="306" mass="34859">MNFTLHQLKVLLKIAEHQSITKASEELYLTQPAVSLQLKKLQDQFELPLTEVIGRQLYITDFGNEIVERSKKILEEAEGIKYTVDQYKGVVSGSIKISVVSTGKYVIPYYLKDFMDKYPRVEITIDVSNKLRVIEGLANNESDFSLVSVLPPELKVNTVELIENKLFLIGSSDSDVKIKRPKDLEKVTLLFREEGSATRNAMQDYLKEHNIEVKKSMQLVSNEAVKQAINAGIGFSIVPLIGAKLLLESESVKFYHLKGLPIKTSWHLIYNKGKKLTPAHQAFLNYIEEHKEEIGQKYFSWALKDI</sequence>
<evidence type="ECO:0000256" key="1">
    <source>
        <dbReference type="ARBA" id="ARBA00009437"/>
    </source>
</evidence>
<dbReference type="GO" id="GO:0003700">
    <property type="term" value="F:DNA-binding transcription factor activity"/>
    <property type="evidence" value="ECO:0007669"/>
    <property type="project" value="InterPro"/>
</dbReference>
<organism evidence="6 7">
    <name type="scientific">Flammeovirga aprica JL-4</name>
    <dbReference type="NCBI Taxonomy" id="694437"/>
    <lineage>
        <taxon>Bacteria</taxon>
        <taxon>Pseudomonadati</taxon>
        <taxon>Bacteroidota</taxon>
        <taxon>Cytophagia</taxon>
        <taxon>Cytophagales</taxon>
        <taxon>Flammeovirgaceae</taxon>
        <taxon>Flammeovirga</taxon>
    </lineage>
</organism>
<comment type="caution">
    <text evidence="6">The sequence shown here is derived from an EMBL/GenBank/DDBJ whole genome shotgun (WGS) entry which is preliminary data.</text>
</comment>
<dbReference type="Gene3D" id="1.10.10.10">
    <property type="entry name" value="Winged helix-like DNA-binding domain superfamily/Winged helix DNA-binding domain"/>
    <property type="match status" value="1"/>
</dbReference>
<dbReference type="InterPro" id="IPR000847">
    <property type="entry name" value="LysR_HTH_N"/>
</dbReference>
<dbReference type="PROSITE" id="PS50931">
    <property type="entry name" value="HTH_LYSR"/>
    <property type="match status" value="1"/>
</dbReference>
<keyword evidence="7" id="KW-1185">Reference proteome</keyword>
<dbReference type="Pfam" id="PF03466">
    <property type="entry name" value="LysR_substrate"/>
    <property type="match status" value="1"/>
</dbReference>
<feature type="domain" description="HTH lysR-type" evidence="5">
    <location>
        <begin position="3"/>
        <end position="60"/>
    </location>
</feature>